<dbReference type="EMBL" id="JBBPCO010000002">
    <property type="protein sequence ID" value="MEK8088620.1"/>
    <property type="molecule type" value="Genomic_DNA"/>
</dbReference>
<feature type="chain" id="PRO_5047417530" evidence="1">
    <location>
        <begin position="35"/>
        <end position="448"/>
    </location>
</feature>
<dbReference type="GO" id="GO:0016787">
    <property type="term" value="F:hydrolase activity"/>
    <property type="evidence" value="ECO:0007669"/>
    <property type="project" value="UniProtKB-KW"/>
</dbReference>
<name>A0ABU9D7E6_9PROT</name>
<dbReference type="Pfam" id="PF14885">
    <property type="entry name" value="GHL15"/>
    <property type="match status" value="1"/>
</dbReference>
<organism evidence="2 3">
    <name type="scientific">Thermithiobacillus plumbiphilus</name>
    <dbReference type="NCBI Taxonomy" id="1729899"/>
    <lineage>
        <taxon>Bacteria</taxon>
        <taxon>Pseudomonadati</taxon>
        <taxon>Pseudomonadota</taxon>
        <taxon>Acidithiobacillia</taxon>
        <taxon>Acidithiobacillales</taxon>
        <taxon>Thermithiobacillaceae</taxon>
        <taxon>Thermithiobacillus</taxon>
    </lineage>
</organism>
<keyword evidence="1" id="KW-0732">Signal</keyword>
<gene>
    <name evidence="2" type="ORF">WOB96_02470</name>
</gene>
<dbReference type="InterPro" id="IPR029455">
    <property type="entry name" value="GHL15"/>
</dbReference>
<accession>A0ABU9D7E6</accession>
<comment type="caution">
    <text evidence="2">The sequence shown here is derived from an EMBL/GenBank/DDBJ whole genome shotgun (WGS) entry which is preliminary data.</text>
</comment>
<keyword evidence="3" id="KW-1185">Reference proteome</keyword>
<protein>
    <submittedName>
        <fullName evidence="2">Glycoside hydrolase</fullName>
    </submittedName>
</protein>
<feature type="signal peptide" evidence="1">
    <location>
        <begin position="1"/>
        <end position="34"/>
    </location>
</feature>
<evidence type="ECO:0000256" key="1">
    <source>
        <dbReference type="SAM" id="SignalP"/>
    </source>
</evidence>
<dbReference type="Proteomes" id="UP001446205">
    <property type="component" value="Unassembled WGS sequence"/>
</dbReference>
<evidence type="ECO:0000313" key="2">
    <source>
        <dbReference type="EMBL" id="MEK8088620.1"/>
    </source>
</evidence>
<reference evidence="2 3" key="1">
    <citation type="submission" date="2024-04" db="EMBL/GenBank/DDBJ databases">
        <authorList>
            <person name="Abashina T."/>
            <person name="Shaikin A."/>
        </authorList>
    </citation>
    <scope>NUCLEOTIDE SEQUENCE [LARGE SCALE GENOMIC DNA]</scope>
    <source>
        <strain evidence="2 3">AAFK</strain>
    </source>
</reference>
<keyword evidence="2" id="KW-0378">Hydrolase</keyword>
<proteinExistence type="predicted"/>
<evidence type="ECO:0000313" key="3">
    <source>
        <dbReference type="Proteomes" id="UP001446205"/>
    </source>
</evidence>
<sequence length="448" mass="50438">MSEQSAVSGKPNIFGLFPAIIATFGFLMISPVQAATTATIPVDAGALTGPDFPRLMGMNIGAKNYDDPAYQQQMSRLDMVILGFYPGWKSSYSFGGYTGIRAAVKALKTKNPRLLVGQYTILNESPSSSNTSNAANADKARKLDQMNWWLHTAAGSQTSWTNAFSAYDINFTSHTRADNQGKRWPQWLAERDYAKFFKPVPEFDIQYFDNVFERNRIRSADWNLDRRDEWNSNSAMISAHRQGHVAEWNRVRQLRSSLKLIGNTDHDVSMPEYRNKLNGGFLEGQMGKSWSIYTWGGWDKMMARYHGAMANTIAPKLVGFDIQGSPTDYRLMRFGLASTLMNDGYFSFTDLSKGYSSVPWFDEYNVPLGRPLEGIQTKPWQNGVYRRVFEKGVALVNPTAAAVTVNVGDKYRHFLGKQAPTVNNGRWVTTVTLQPKDGVLLVIRDLYK</sequence>
<dbReference type="RefSeq" id="WP_341369686.1">
    <property type="nucleotide sequence ID" value="NZ_JBBPCO010000002.1"/>
</dbReference>